<name>A0A2T0RWL6_9RHOB</name>
<keyword evidence="1" id="KW-0812">Transmembrane</keyword>
<organism evidence="2 3">
    <name type="scientific">Aliiruegeria haliotis</name>
    <dbReference type="NCBI Taxonomy" id="1280846"/>
    <lineage>
        <taxon>Bacteria</taxon>
        <taxon>Pseudomonadati</taxon>
        <taxon>Pseudomonadota</taxon>
        <taxon>Alphaproteobacteria</taxon>
        <taxon>Rhodobacterales</taxon>
        <taxon>Roseobacteraceae</taxon>
        <taxon>Aliiruegeria</taxon>
    </lineage>
</organism>
<dbReference type="InterPro" id="IPR009935">
    <property type="entry name" value="DUF1467"/>
</dbReference>
<gene>
    <name evidence="2" type="ORF">CLV78_102766</name>
</gene>
<dbReference type="Proteomes" id="UP000239480">
    <property type="component" value="Unassembled WGS sequence"/>
</dbReference>
<keyword evidence="1" id="KW-1133">Transmembrane helix</keyword>
<protein>
    <submittedName>
        <fullName evidence="2">Putative secreted protein</fullName>
    </submittedName>
</protein>
<feature type="transmembrane region" description="Helical" evidence="1">
    <location>
        <begin position="55"/>
        <end position="78"/>
    </location>
</feature>
<keyword evidence="1" id="KW-0472">Membrane</keyword>
<dbReference type="OrthoDB" id="9804637at2"/>
<proteinExistence type="predicted"/>
<dbReference type="Pfam" id="PF07330">
    <property type="entry name" value="DUF1467"/>
    <property type="match status" value="1"/>
</dbReference>
<dbReference type="AlphaFoldDB" id="A0A2T0RWL6"/>
<evidence type="ECO:0000313" key="3">
    <source>
        <dbReference type="Proteomes" id="UP000239480"/>
    </source>
</evidence>
<evidence type="ECO:0000313" key="2">
    <source>
        <dbReference type="EMBL" id="PRY25586.1"/>
    </source>
</evidence>
<dbReference type="EMBL" id="PVTD01000002">
    <property type="protein sequence ID" value="PRY25586.1"/>
    <property type="molecule type" value="Genomic_DNA"/>
</dbReference>
<keyword evidence="3" id="KW-1185">Reference proteome</keyword>
<sequence length="101" mass="10901">MAITSALVLFAVIWFMVLFIVLPIRLTTQDDSGDVVPGTPRSAPTNPALKRKARIVTLVTLPLWGITCAIIMTGTITVDDFDLFHRFGPEGGAAQTTKDGE</sequence>
<accession>A0A2T0RWL6</accession>
<dbReference type="RefSeq" id="WP_106204464.1">
    <property type="nucleotide sequence ID" value="NZ_PVTD01000002.1"/>
</dbReference>
<feature type="transmembrane region" description="Helical" evidence="1">
    <location>
        <begin position="6"/>
        <end position="24"/>
    </location>
</feature>
<comment type="caution">
    <text evidence="2">The sequence shown here is derived from an EMBL/GenBank/DDBJ whole genome shotgun (WGS) entry which is preliminary data.</text>
</comment>
<reference evidence="2 3" key="1">
    <citation type="submission" date="2018-03" db="EMBL/GenBank/DDBJ databases">
        <title>Genomic Encyclopedia of Archaeal and Bacterial Type Strains, Phase II (KMG-II): from individual species to whole genera.</title>
        <authorList>
            <person name="Goeker M."/>
        </authorList>
    </citation>
    <scope>NUCLEOTIDE SEQUENCE [LARGE SCALE GENOMIC DNA]</scope>
    <source>
        <strain evidence="2 3">DSM 29328</strain>
    </source>
</reference>
<evidence type="ECO:0000256" key="1">
    <source>
        <dbReference type="SAM" id="Phobius"/>
    </source>
</evidence>